<comment type="caution">
    <text evidence="2">The sequence shown here is derived from an EMBL/GenBank/DDBJ whole genome shotgun (WGS) entry which is preliminary data.</text>
</comment>
<dbReference type="EMBL" id="JABBPK010000001">
    <property type="protein sequence ID" value="NMO75752.1"/>
    <property type="molecule type" value="Genomic_DNA"/>
</dbReference>
<keyword evidence="3" id="KW-1185">Reference proteome</keyword>
<evidence type="ECO:0000259" key="1">
    <source>
        <dbReference type="PROSITE" id="PS51186"/>
    </source>
</evidence>
<feature type="domain" description="N-acetyltransferase" evidence="1">
    <location>
        <begin position="3"/>
        <end position="157"/>
    </location>
</feature>
<dbReference type="Pfam" id="PF00583">
    <property type="entry name" value="Acetyltransf_1"/>
    <property type="match status" value="1"/>
</dbReference>
<dbReference type="RefSeq" id="WP_169187665.1">
    <property type="nucleotide sequence ID" value="NZ_JABBPK010000001.1"/>
</dbReference>
<evidence type="ECO:0000313" key="3">
    <source>
        <dbReference type="Proteomes" id="UP000588491"/>
    </source>
</evidence>
<dbReference type="SUPFAM" id="SSF55729">
    <property type="entry name" value="Acyl-CoA N-acyltransferases (Nat)"/>
    <property type="match status" value="1"/>
</dbReference>
<dbReference type="AlphaFoldDB" id="A0A7Y0PKB2"/>
<accession>A0A7Y0PKB2</accession>
<dbReference type="CDD" id="cd04301">
    <property type="entry name" value="NAT_SF"/>
    <property type="match status" value="1"/>
</dbReference>
<keyword evidence="2" id="KW-0808">Transferase</keyword>
<dbReference type="InterPro" id="IPR000182">
    <property type="entry name" value="GNAT_dom"/>
</dbReference>
<sequence length="157" mass="18042">MSIALAFYEEKYKPELENYLLSEEQLYYTSTPLDALEKCLVEEDRHPVVILKDGMVAGFFVLHGWDGVKDYSENKGAILMRAYSIQHSYQGQGIGRESMEQLIPFIKEQFPAKKEVILAVNVKNTRAQYVYHKAGFDDNGRRVMGPKGELIIFSREL</sequence>
<evidence type="ECO:0000313" key="2">
    <source>
        <dbReference type="EMBL" id="NMO75752.1"/>
    </source>
</evidence>
<dbReference type="Gene3D" id="3.40.630.30">
    <property type="match status" value="1"/>
</dbReference>
<dbReference type="GO" id="GO:0016747">
    <property type="term" value="F:acyltransferase activity, transferring groups other than amino-acyl groups"/>
    <property type="evidence" value="ECO:0007669"/>
    <property type="project" value="InterPro"/>
</dbReference>
<gene>
    <name evidence="2" type="ORF">HHU08_01705</name>
</gene>
<organism evidence="2 3">
    <name type="scientific">Niallia alba</name>
    <dbReference type="NCBI Taxonomy" id="2729105"/>
    <lineage>
        <taxon>Bacteria</taxon>
        <taxon>Bacillati</taxon>
        <taxon>Bacillota</taxon>
        <taxon>Bacilli</taxon>
        <taxon>Bacillales</taxon>
        <taxon>Bacillaceae</taxon>
        <taxon>Niallia</taxon>
    </lineage>
</organism>
<name>A0A7Y0PKB2_9BACI</name>
<dbReference type="InterPro" id="IPR016181">
    <property type="entry name" value="Acyl_CoA_acyltransferase"/>
</dbReference>
<dbReference type="Proteomes" id="UP000588491">
    <property type="component" value="Unassembled WGS sequence"/>
</dbReference>
<protein>
    <submittedName>
        <fullName evidence="2">GNAT family N-acetyltransferase</fullName>
    </submittedName>
</protein>
<dbReference type="PROSITE" id="PS51186">
    <property type="entry name" value="GNAT"/>
    <property type="match status" value="1"/>
</dbReference>
<proteinExistence type="predicted"/>
<reference evidence="2 3" key="1">
    <citation type="submission" date="2020-04" db="EMBL/GenBank/DDBJ databases">
        <title>Bacillus sp. UniB3 isolated from commercial digestive syrup.</title>
        <authorList>
            <person name="Thorat V."/>
            <person name="Kirdat K."/>
            <person name="Tiwarekar B."/>
            <person name="Yadav A."/>
        </authorList>
    </citation>
    <scope>NUCLEOTIDE SEQUENCE [LARGE SCALE GENOMIC DNA]</scope>
    <source>
        <strain evidence="2 3">UniB3</strain>
    </source>
</reference>